<sequence>MTPAGGMALNGAPAVGVNVTATAASGATWTATTDTRGEATLVVPPGSYEVFSNACGAKHVVAHAETATALSIECQVA</sequence>
<reference evidence="1 2" key="1">
    <citation type="submission" date="2019-03" db="EMBL/GenBank/DDBJ databases">
        <title>Genomic Encyclopedia of Type Strains, Phase III (KMG-III): the genomes of soil and plant-associated and newly described type strains.</title>
        <authorList>
            <person name="Whitman W."/>
        </authorList>
    </citation>
    <scope>NUCLEOTIDE SEQUENCE [LARGE SCALE GENOMIC DNA]</scope>
    <source>
        <strain evidence="1 2">VKM Ac-2570</strain>
    </source>
</reference>
<organism evidence="1 2">
    <name type="scientific">Kribbella kalugense</name>
    <dbReference type="NCBI Taxonomy" id="2512221"/>
    <lineage>
        <taxon>Bacteria</taxon>
        <taxon>Bacillati</taxon>
        <taxon>Actinomycetota</taxon>
        <taxon>Actinomycetes</taxon>
        <taxon>Propionibacteriales</taxon>
        <taxon>Kribbellaceae</taxon>
        <taxon>Kribbella</taxon>
    </lineage>
</organism>
<dbReference type="InterPro" id="IPR008969">
    <property type="entry name" value="CarboxyPept-like_regulatory"/>
</dbReference>
<dbReference type="AlphaFoldDB" id="A0A4R7ZM66"/>
<dbReference type="Pfam" id="PF13620">
    <property type="entry name" value="CarboxypepD_reg"/>
    <property type="match status" value="1"/>
</dbReference>
<evidence type="ECO:0000313" key="2">
    <source>
        <dbReference type="Proteomes" id="UP000295447"/>
    </source>
</evidence>
<dbReference type="RefSeq" id="WP_134120686.1">
    <property type="nucleotide sequence ID" value="NZ_SODF01000002.1"/>
</dbReference>
<comment type="caution">
    <text evidence="1">The sequence shown here is derived from an EMBL/GenBank/DDBJ whole genome shotgun (WGS) entry which is preliminary data.</text>
</comment>
<keyword evidence="1" id="KW-0121">Carboxypeptidase</keyword>
<gene>
    <name evidence="1" type="ORF">EV650_4165</name>
</gene>
<protein>
    <submittedName>
        <fullName evidence="1">Carboxypeptidase family protein</fullName>
    </submittedName>
</protein>
<dbReference type="Proteomes" id="UP000295447">
    <property type="component" value="Unassembled WGS sequence"/>
</dbReference>
<name>A0A4R7ZM66_9ACTN</name>
<dbReference type="EMBL" id="SODF01000002">
    <property type="protein sequence ID" value="TDW17598.1"/>
    <property type="molecule type" value="Genomic_DNA"/>
</dbReference>
<accession>A0A4R7ZM66</accession>
<keyword evidence="1" id="KW-0645">Protease</keyword>
<dbReference type="GO" id="GO:0004180">
    <property type="term" value="F:carboxypeptidase activity"/>
    <property type="evidence" value="ECO:0007669"/>
    <property type="project" value="UniProtKB-KW"/>
</dbReference>
<proteinExistence type="predicted"/>
<keyword evidence="2" id="KW-1185">Reference proteome</keyword>
<dbReference type="SUPFAM" id="SSF49464">
    <property type="entry name" value="Carboxypeptidase regulatory domain-like"/>
    <property type="match status" value="1"/>
</dbReference>
<dbReference type="Gene3D" id="2.60.40.1120">
    <property type="entry name" value="Carboxypeptidase-like, regulatory domain"/>
    <property type="match status" value="1"/>
</dbReference>
<evidence type="ECO:0000313" key="1">
    <source>
        <dbReference type="EMBL" id="TDW17598.1"/>
    </source>
</evidence>
<keyword evidence="1" id="KW-0378">Hydrolase</keyword>